<proteinExistence type="predicted"/>
<reference evidence="1 2" key="1">
    <citation type="submission" date="2016-10" db="EMBL/GenBank/DDBJ databases">
        <authorList>
            <person name="de Groot N.N."/>
        </authorList>
    </citation>
    <scope>NUCLEOTIDE SEQUENCE [LARGE SCALE GENOMIC DNA]</scope>
    <source>
        <strain evidence="1 2">DSM 21001</strain>
    </source>
</reference>
<protein>
    <recommendedName>
        <fullName evidence="3">Avidin family protein</fullName>
    </recommendedName>
</protein>
<accession>A0A1I6M6B0</accession>
<evidence type="ECO:0000313" key="2">
    <source>
        <dbReference type="Proteomes" id="UP000199024"/>
    </source>
</evidence>
<name>A0A1I6M6B0_9BACT</name>
<dbReference type="RefSeq" id="WP_089838731.1">
    <property type="nucleotide sequence ID" value="NZ_FOZL01000001.1"/>
</dbReference>
<dbReference type="AlphaFoldDB" id="A0A1I6M6B0"/>
<keyword evidence="2" id="KW-1185">Reference proteome</keyword>
<dbReference type="Proteomes" id="UP000199024">
    <property type="component" value="Unassembled WGS sequence"/>
</dbReference>
<dbReference type="OrthoDB" id="118775at2"/>
<organism evidence="1 2">
    <name type="scientific">Granulicella pectinivorans</name>
    <dbReference type="NCBI Taxonomy" id="474950"/>
    <lineage>
        <taxon>Bacteria</taxon>
        <taxon>Pseudomonadati</taxon>
        <taxon>Acidobacteriota</taxon>
        <taxon>Terriglobia</taxon>
        <taxon>Terriglobales</taxon>
        <taxon>Acidobacteriaceae</taxon>
        <taxon>Granulicella</taxon>
    </lineage>
</organism>
<evidence type="ECO:0008006" key="3">
    <source>
        <dbReference type="Google" id="ProtNLM"/>
    </source>
</evidence>
<gene>
    <name evidence="1" type="ORF">SAMN05421771_1896</name>
</gene>
<dbReference type="EMBL" id="FOZL01000001">
    <property type="protein sequence ID" value="SFS11042.1"/>
    <property type="molecule type" value="Genomic_DNA"/>
</dbReference>
<evidence type="ECO:0000313" key="1">
    <source>
        <dbReference type="EMBL" id="SFS11042.1"/>
    </source>
</evidence>
<dbReference type="STRING" id="474950.SAMN05421771_1896"/>
<sequence>MADNPFVGSWTYRSLLNQTDASVPFNSLEFGVGTIVIDDGPMELLTGTIGGDGWSLALHGSRGYGSPAQVRFQGKGLVSGEEWIYDYIAWLVPVWPNSTATLQKTAMVGSVVRTIPHSSGNGGVSPAGVVASFYAVKVDPS</sequence>